<dbReference type="PANTHER" id="PTHR21064">
    <property type="entry name" value="AMINOGLYCOSIDE PHOSPHOTRANSFERASE DOMAIN-CONTAINING PROTEIN-RELATED"/>
    <property type="match status" value="1"/>
</dbReference>
<name>A0A161M8Y6_9ACTN</name>
<protein>
    <submittedName>
        <fullName evidence="4">Aminoglycoside phosphotransferase</fullName>
    </submittedName>
</protein>
<evidence type="ECO:0000313" key="4">
    <source>
        <dbReference type="EMBL" id="GAT65733.1"/>
    </source>
</evidence>
<dbReference type="EMBL" id="BDCX01000003">
    <property type="protein sequence ID" value="GAT65733.1"/>
    <property type="molecule type" value="Genomic_DNA"/>
</dbReference>
<evidence type="ECO:0000313" key="5">
    <source>
        <dbReference type="Proteomes" id="UP000077701"/>
    </source>
</evidence>
<evidence type="ECO:0000256" key="1">
    <source>
        <dbReference type="ARBA" id="ARBA00038240"/>
    </source>
</evidence>
<keyword evidence="4" id="KW-0808">Transferase</keyword>
<accession>A0A161M8Y6</accession>
<reference evidence="5" key="2">
    <citation type="submission" date="2016-04" db="EMBL/GenBank/DDBJ databases">
        <title>Planomonospora sphaerica JCM9374 whole genome shotgun sequence.</title>
        <authorList>
            <person name="Suzuki T."/>
            <person name="Dohra H."/>
            <person name="Kodani S."/>
        </authorList>
    </citation>
    <scope>NUCLEOTIDE SEQUENCE [LARGE SCALE GENOMIC DNA]</scope>
    <source>
        <strain evidence="5">JCM 9374</strain>
    </source>
</reference>
<proteinExistence type="inferred from homology"/>
<comment type="similarity">
    <text evidence="1">Belongs to the pseudomonas-type ThrB family.</text>
</comment>
<gene>
    <name evidence="4" type="ORF">PS9374_01370</name>
</gene>
<reference evidence="4 5" key="1">
    <citation type="journal article" date="2016" name="Genome Announc.">
        <title>Draft Genome Sequence of Planomonospora sphaerica JCM9374, a Rare Actinomycete.</title>
        <authorList>
            <person name="Dohra H."/>
            <person name="Suzuki T."/>
            <person name="Inoue Y."/>
            <person name="Kodani S."/>
        </authorList>
    </citation>
    <scope>NUCLEOTIDE SEQUENCE [LARGE SCALE GENOMIC DNA]</scope>
    <source>
        <strain evidence="4 5">JCM 9374</strain>
    </source>
</reference>
<dbReference type="PANTHER" id="PTHR21064:SF6">
    <property type="entry name" value="AMINOGLYCOSIDE PHOSPHOTRANSFERASE DOMAIN-CONTAINING PROTEIN"/>
    <property type="match status" value="1"/>
</dbReference>
<comment type="caution">
    <text evidence="4">The sequence shown here is derived from an EMBL/GenBank/DDBJ whole genome shotgun (WGS) entry which is preliminary data.</text>
</comment>
<dbReference type="GO" id="GO:0009088">
    <property type="term" value="P:threonine biosynthetic process"/>
    <property type="evidence" value="ECO:0007669"/>
    <property type="project" value="TreeGrafter"/>
</dbReference>
<evidence type="ECO:0000256" key="2">
    <source>
        <dbReference type="SAM" id="MobiDB-lite"/>
    </source>
</evidence>
<dbReference type="Pfam" id="PF01636">
    <property type="entry name" value="APH"/>
    <property type="match status" value="1"/>
</dbReference>
<feature type="domain" description="Aminoglycoside phosphotransferase" evidence="3">
    <location>
        <begin position="84"/>
        <end position="319"/>
    </location>
</feature>
<dbReference type="InterPro" id="IPR002575">
    <property type="entry name" value="Aminoglycoside_PTrfase"/>
</dbReference>
<organism evidence="4 5">
    <name type="scientific">Planomonospora sphaerica</name>
    <dbReference type="NCBI Taxonomy" id="161355"/>
    <lineage>
        <taxon>Bacteria</taxon>
        <taxon>Bacillati</taxon>
        <taxon>Actinomycetota</taxon>
        <taxon>Actinomycetes</taxon>
        <taxon>Streptosporangiales</taxon>
        <taxon>Streptosporangiaceae</taxon>
        <taxon>Planomonospora</taxon>
    </lineage>
</organism>
<sequence>MTGAGPGAIRGAAPAGGREAGHAGERAVALPGGRAVALPGGRGAVRAHDLSAGGGVLDRVHATARTAVRLYGLPGAEVALINVSENATFRVDDPETGLRAVLRVHRLGYHSTAAIRSELAWLEALREEAGVRTPEVLRAPDGSRVLTVPGEPSRECVLFEFLPGTEPPQDRLVEGFERLGATTARMHRHARSWRRPAAFTRFHWDHGAALGRESRWGRWQDGPGMDPEALAVLGRLAEELRGRLRRFGRDAGRYGLIHADLRLANLLVTGDGPPSVIDFDDCGFGWYLYDLAAALSFIEHRPEVPAMIDAWLRGYRTVLGLPAEDEAEIWTFVMFRRLLLVAWIGSHAGVETAAGLGAGYTRGTCELAERYLAGELTRPAR</sequence>
<dbReference type="Gene3D" id="3.90.1200.10">
    <property type="match status" value="1"/>
</dbReference>
<dbReference type="Proteomes" id="UP000077701">
    <property type="component" value="Unassembled WGS sequence"/>
</dbReference>
<dbReference type="SUPFAM" id="SSF56112">
    <property type="entry name" value="Protein kinase-like (PK-like)"/>
    <property type="match status" value="1"/>
</dbReference>
<dbReference type="RefSeq" id="WP_231647216.1">
    <property type="nucleotide sequence ID" value="NZ_BDCX01000003.1"/>
</dbReference>
<dbReference type="InterPro" id="IPR050249">
    <property type="entry name" value="Pseudomonas-type_ThrB"/>
</dbReference>
<dbReference type="GO" id="GO:0004413">
    <property type="term" value="F:homoserine kinase activity"/>
    <property type="evidence" value="ECO:0007669"/>
    <property type="project" value="TreeGrafter"/>
</dbReference>
<dbReference type="AlphaFoldDB" id="A0A161M8Y6"/>
<evidence type="ECO:0000259" key="3">
    <source>
        <dbReference type="Pfam" id="PF01636"/>
    </source>
</evidence>
<keyword evidence="5" id="KW-1185">Reference proteome</keyword>
<feature type="region of interest" description="Disordered" evidence="2">
    <location>
        <begin position="1"/>
        <end position="24"/>
    </location>
</feature>
<dbReference type="InterPro" id="IPR011009">
    <property type="entry name" value="Kinase-like_dom_sf"/>
</dbReference>
<dbReference type="STRING" id="161355.PS9374_01370"/>